<reference evidence="2 3" key="1">
    <citation type="journal article" date="2013" name="Genome Announc.">
        <title>Draft Genome Sequence of Methylophaga lonarensis MPLT, a Haloalkaliphilic (Non-Methane-Utilizing) Methylotroph.</title>
        <authorList>
            <person name="Shetty S.A."/>
            <person name="Marathe N.P."/>
            <person name="Munot H."/>
            <person name="Antony C.P."/>
            <person name="Dhotre D.P."/>
            <person name="Murrell J.C."/>
            <person name="Shouche Y.S."/>
        </authorList>
    </citation>
    <scope>NUCLEOTIDE SEQUENCE [LARGE SCALE GENOMIC DNA]</scope>
    <source>
        <strain evidence="2 3">MPL</strain>
    </source>
</reference>
<sequence length="194" mass="22151">MLIYLLIVAVLLGFMLQAQQPPVDHRILPEQLKPYLLSPPAELPSILLRRDDGYALTADWFNDKWSFVYFSHQQCAPDCLAVFSVLENLAARIADRDVQILLVRIHDLEQSLLLPDSLAQSSTEAIADPVLLASLGKTFDFWFFEDATGQVHQHHSLYLVDPKGRVYARMNPPFTSLAVHRLFNEVRRFYAVSE</sequence>
<proteinExistence type="predicted"/>
<feature type="domain" description="Thioredoxin" evidence="1">
    <location>
        <begin position="37"/>
        <end position="188"/>
    </location>
</feature>
<organism evidence="2 3">
    <name type="scientific">Methylophaga lonarensis MPL</name>
    <dbReference type="NCBI Taxonomy" id="1286106"/>
    <lineage>
        <taxon>Bacteria</taxon>
        <taxon>Pseudomonadati</taxon>
        <taxon>Pseudomonadota</taxon>
        <taxon>Gammaproteobacteria</taxon>
        <taxon>Thiotrichales</taxon>
        <taxon>Piscirickettsiaceae</taxon>
        <taxon>Methylophaga</taxon>
    </lineage>
</organism>
<dbReference type="EMBL" id="APHR01000014">
    <property type="protein sequence ID" value="EMR13800.1"/>
    <property type="molecule type" value="Genomic_DNA"/>
</dbReference>
<evidence type="ECO:0000313" key="2">
    <source>
        <dbReference type="EMBL" id="EMR13800.1"/>
    </source>
</evidence>
<keyword evidence="3" id="KW-1185">Reference proteome</keyword>
<dbReference type="STRING" id="1286106.MPL1_03163"/>
<evidence type="ECO:0000259" key="1">
    <source>
        <dbReference type="PROSITE" id="PS51352"/>
    </source>
</evidence>
<dbReference type="PATRIC" id="fig|1286106.3.peg.632"/>
<accession>M7PIV2</accession>
<name>M7PIV2_9GAMM</name>
<dbReference type="PROSITE" id="PS51352">
    <property type="entry name" value="THIOREDOXIN_2"/>
    <property type="match status" value="1"/>
</dbReference>
<gene>
    <name evidence="2" type="ORF">MPL1_03163</name>
</gene>
<evidence type="ECO:0000313" key="3">
    <source>
        <dbReference type="Proteomes" id="UP000012019"/>
    </source>
</evidence>
<dbReference type="InterPro" id="IPR036249">
    <property type="entry name" value="Thioredoxin-like_sf"/>
</dbReference>
<dbReference type="RefSeq" id="WP_009725667.1">
    <property type="nucleotide sequence ID" value="NZ_APHR01000014.1"/>
</dbReference>
<dbReference type="SUPFAM" id="SSF52833">
    <property type="entry name" value="Thioredoxin-like"/>
    <property type="match status" value="1"/>
</dbReference>
<protein>
    <recommendedName>
        <fullName evidence="1">Thioredoxin domain-containing protein</fullName>
    </recommendedName>
</protein>
<dbReference type="Proteomes" id="UP000012019">
    <property type="component" value="Unassembled WGS sequence"/>
</dbReference>
<dbReference type="eggNOG" id="COG1999">
    <property type="taxonomic scope" value="Bacteria"/>
</dbReference>
<dbReference type="InterPro" id="IPR013766">
    <property type="entry name" value="Thioredoxin_domain"/>
</dbReference>
<dbReference type="Gene3D" id="3.40.30.10">
    <property type="entry name" value="Glutaredoxin"/>
    <property type="match status" value="1"/>
</dbReference>
<dbReference type="AlphaFoldDB" id="M7PIV2"/>
<comment type="caution">
    <text evidence="2">The sequence shown here is derived from an EMBL/GenBank/DDBJ whole genome shotgun (WGS) entry which is preliminary data.</text>
</comment>